<sequence length="139" mass="16584">MTRNEYLAEYRTRPEYKTYRRKYWEENKEELNAQKRKYYAINKQGKEKKLASQKRYRQKLRNLVLNHYGKVCECCGESHIEFLGIDHILGGGSRHKKEIQGRLYYWLVNNNFPTGFRILCHNCNQALGAYGYCPHKIGG</sequence>
<dbReference type="EMBL" id="MT141433">
    <property type="protein sequence ID" value="QJA61197.1"/>
    <property type="molecule type" value="Genomic_DNA"/>
</dbReference>
<dbReference type="EMBL" id="MT142399">
    <property type="protein sequence ID" value="QJA79916.1"/>
    <property type="molecule type" value="Genomic_DNA"/>
</dbReference>
<name>A0A6M3IW04_9ZZZZ</name>
<proteinExistence type="predicted"/>
<evidence type="ECO:0000313" key="1">
    <source>
        <dbReference type="EMBL" id="QJA61197.1"/>
    </source>
</evidence>
<organism evidence="1">
    <name type="scientific">viral metagenome</name>
    <dbReference type="NCBI Taxonomy" id="1070528"/>
    <lineage>
        <taxon>unclassified sequences</taxon>
        <taxon>metagenomes</taxon>
        <taxon>organismal metagenomes</taxon>
    </lineage>
</organism>
<reference evidence="1" key="1">
    <citation type="submission" date="2020-03" db="EMBL/GenBank/DDBJ databases">
        <title>The deep terrestrial virosphere.</title>
        <authorList>
            <person name="Holmfeldt K."/>
            <person name="Nilsson E."/>
            <person name="Simone D."/>
            <person name="Lopez-Fernandez M."/>
            <person name="Wu X."/>
            <person name="de Brujin I."/>
            <person name="Lundin D."/>
            <person name="Andersson A."/>
            <person name="Bertilsson S."/>
            <person name="Dopson M."/>
        </authorList>
    </citation>
    <scope>NUCLEOTIDE SEQUENCE</scope>
    <source>
        <strain evidence="2">MM415A00818</strain>
        <strain evidence="1">MM415B00985</strain>
    </source>
</reference>
<dbReference type="AlphaFoldDB" id="A0A6M3IW04"/>
<gene>
    <name evidence="2" type="ORF">MM415A00818_0005</name>
    <name evidence="1" type="ORF">MM415B00985_0031</name>
</gene>
<protein>
    <submittedName>
        <fullName evidence="1">Uncharacterized protein</fullName>
    </submittedName>
</protein>
<evidence type="ECO:0000313" key="2">
    <source>
        <dbReference type="EMBL" id="QJA79916.1"/>
    </source>
</evidence>
<accession>A0A6M3IW04</accession>